<dbReference type="EMBL" id="CM056743">
    <property type="protein sequence ID" value="KAJ8672505.1"/>
    <property type="molecule type" value="Genomic_DNA"/>
</dbReference>
<evidence type="ECO:0000313" key="2">
    <source>
        <dbReference type="Proteomes" id="UP001239111"/>
    </source>
</evidence>
<dbReference type="Proteomes" id="UP001239111">
    <property type="component" value="Chromosome 3"/>
</dbReference>
<protein>
    <submittedName>
        <fullName evidence="1">Uncharacterized protein</fullName>
    </submittedName>
</protein>
<accession>A0ACC2NML7</accession>
<reference evidence="1" key="1">
    <citation type="submission" date="2023-04" db="EMBL/GenBank/DDBJ databases">
        <title>A chromosome-level genome assembly of the parasitoid wasp Eretmocerus hayati.</title>
        <authorList>
            <person name="Zhong Y."/>
            <person name="Liu S."/>
            <person name="Liu Y."/>
        </authorList>
    </citation>
    <scope>NUCLEOTIDE SEQUENCE</scope>
    <source>
        <strain evidence="1">ZJU_SS_LIU_2023</strain>
    </source>
</reference>
<proteinExistence type="predicted"/>
<keyword evidence="2" id="KW-1185">Reference proteome</keyword>
<gene>
    <name evidence="1" type="ORF">QAD02_003764</name>
</gene>
<evidence type="ECO:0000313" key="1">
    <source>
        <dbReference type="EMBL" id="KAJ8672505.1"/>
    </source>
</evidence>
<comment type="caution">
    <text evidence="1">The sequence shown here is derived from an EMBL/GenBank/DDBJ whole genome shotgun (WGS) entry which is preliminary data.</text>
</comment>
<organism evidence="1 2">
    <name type="scientific">Eretmocerus hayati</name>
    <dbReference type="NCBI Taxonomy" id="131215"/>
    <lineage>
        <taxon>Eukaryota</taxon>
        <taxon>Metazoa</taxon>
        <taxon>Ecdysozoa</taxon>
        <taxon>Arthropoda</taxon>
        <taxon>Hexapoda</taxon>
        <taxon>Insecta</taxon>
        <taxon>Pterygota</taxon>
        <taxon>Neoptera</taxon>
        <taxon>Endopterygota</taxon>
        <taxon>Hymenoptera</taxon>
        <taxon>Apocrita</taxon>
        <taxon>Proctotrupomorpha</taxon>
        <taxon>Chalcidoidea</taxon>
        <taxon>Aphelinidae</taxon>
        <taxon>Aphelininae</taxon>
        <taxon>Eretmocerus</taxon>
    </lineage>
</organism>
<sequence length="127" mass="14571">MQPQANSANRTSNPNFFALVMKMNSTVVRDELISRTPVYERESMKEKTIAIILNVPGDSSIFCRALWPREVYQLYKKALLASKNSNYERPVVKNLIVCMRETRTSPLIPLSSELELNFLPRRSVPPN</sequence>
<name>A0ACC2NML7_9HYME</name>